<dbReference type="KEGG" id="tgr:Tgr7_3023"/>
<dbReference type="AlphaFoldDB" id="B8GPU6"/>
<reference evidence="1 2" key="1">
    <citation type="journal article" date="2011" name="Stand. Genomic Sci.">
        <title>Complete genome sequence of 'Thioalkalivibrio sulfidophilus' HL-EbGr7.</title>
        <authorList>
            <person name="Muyzer G."/>
            <person name="Sorokin D.Y."/>
            <person name="Mavromatis K."/>
            <person name="Lapidus A."/>
            <person name="Clum A."/>
            <person name="Ivanova N."/>
            <person name="Pati A."/>
            <person name="d'Haeseleer P."/>
            <person name="Woyke T."/>
            <person name="Kyrpides N.C."/>
        </authorList>
    </citation>
    <scope>NUCLEOTIDE SEQUENCE [LARGE SCALE GENOMIC DNA]</scope>
    <source>
        <strain evidence="1 2">HL-EbGR7</strain>
    </source>
</reference>
<dbReference type="NCBIfam" id="TIGR01175">
    <property type="entry name" value="pilM"/>
    <property type="match status" value="1"/>
</dbReference>
<proteinExistence type="predicted"/>
<dbReference type="RefSeq" id="WP_012639556.1">
    <property type="nucleotide sequence ID" value="NC_011901.1"/>
</dbReference>
<dbReference type="HOGENOM" id="CLU_050686_1_0_6"/>
<evidence type="ECO:0000313" key="1">
    <source>
        <dbReference type="EMBL" id="ACL74093.1"/>
    </source>
</evidence>
<dbReference type="eggNOG" id="COG4972">
    <property type="taxonomic scope" value="Bacteria"/>
</dbReference>
<dbReference type="STRING" id="396588.Tgr7_3023"/>
<organism evidence="1 2">
    <name type="scientific">Thioalkalivibrio sulfidiphilus (strain HL-EbGR7)</name>
    <dbReference type="NCBI Taxonomy" id="396588"/>
    <lineage>
        <taxon>Bacteria</taxon>
        <taxon>Pseudomonadati</taxon>
        <taxon>Pseudomonadota</taxon>
        <taxon>Gammaproteobacteria</taxon>
        <taxon>Chromatiales</taxon>
        <taxon>Ectothiorhodospiraceae</taxon>
        <taxon>Thioalkalivibrio</taxon>
    </lineage>
</organism>
<gene>
    <name evidence="1" type="ordered locus">Tgr7_3023</name>
</gene>
<dbReference type="InterPro" id="IPR005883">
    <property type="entry name" value="PilM"/>
</dbReference>
<keyword evidence="2" id="KW-1185">Reference proteome</keyword>
<dbReference type="PANTHER" id="PTHR32432:SF3">
    <property type="entry name" value="ETHANOLAMINE UTILIZATION PROTEIN EUTJ"/>
    <property type="match status" value="1"/>
</dbReference>
<dbReference type="OrthoDB" id="9773403at2"/>
<dbReference type="PIRSF" id="PIRSF019169">
    <property type="entry name" value="PilM"/>
    <property type="match status" value="1"/>
</dbReference>
<dbReference type="EMBL" id="CP001339">
    <property type="protein sequence ID" value="ACL74093.1"/>
    <property type="molecule type" value="Genomic_DNA"/>
</dbReference>
<dbReference type="Pfam" id="PF11104">
    <property type="entry name" value="PilM_2"/>
    <property type="match status" value="1"/>
</dbReference>
<dbReference type="SUPFAM" id="SSF53067">
    <property type="entry name" value="Actin-like ATPase domain"/>
    <property type="match status" value="2"/>
</dbReference>
<name>B8GPU6_THISH</name>
<dbReference type="Gene3D" id="3.30.1490.300">
    <property type="match status" value="1"/>
</dbReference>
<dbReference type="Gene3D" id="3.30.420.40">
    <property type="match status" value="2"/>
</dbReference>
<protein>
    <submittedName>
        <fullName evidence="1">Type IV pilus assembly protein PilM</fullName>
    </submittedName>
</protein>
<accession>B8GPU6</accession>
<dbReference type="PANTHER" id="PTHR32432">
    <property type="entry name" value="CELL DIVISION PROTEIN FTSA-RELATED"/>
    <property type="match status" value="1"/>
</dbReference>
<sequence>MIGFSRKKPPLLGIDISSTSVKLVELSQSGGKYRVESYAVEPLPANAVVEKNIQEPEAVGDAIKKAHKRSGSKTRTCAMAVPSSAVITKVITMPASIKEDEMEGQIQIEADQYIPYALEEVNLDFEVLGPSAKNPETVDVLLSASRSENVELRVSAAELAGLEPVVMDVEAYAIEHTYPLLLAQMEDVDATGTVAVIDIGATMTSINILSDSKLIYTREQTFGGKQLTEEIMRRYGLSYDEAGLAKKEGGLPDNYAPEVLEPFKDTMVQQVGRFLQFFYAASQHNHVDQIVLAGGCAAIPGVDELIESRLGTRTLIANPFGRMSLSTRVNPQRLGNDAPSLMIACGLAMRSFD</sequence>
<dbReference type="InterPro" id="IPR043129">
    <property type="entry name" value="ATPase_NBD"/>
</dbReference>
<evidence type="ECO:0000313" key="2">
    <source>
        <dbReference type="Proteomes" id="UP000002383"/>
    </source>
</evidence>
<dbReference type="Proteomes" id="UP000002383">
    <property type="component" value="Chromosome"/>
</dbReference>
<dbReference type="InterPro" id="IPR050696">
    <property type="entry name" value="FtsA/MreB"/>
</dbReference>
<dbReference type="CDD" id="cd24049">
    <property type="entry name" value="ASKHA_NBD_PilM"/>
    <property type="match status" value="1"/>
</dbReference>